<dbReference type="Proteomes" id="UP000230729">
    <property type="component" value="Unassembled WGS sequence"/>
</dbReference>
<feature type="domain" description="Multidrug resistance protein MdtA-like C-terminal permuted SH3" evidence="6">
    <location>
        <begin position="568"/>
        <end position="624"/>
    </location>
</feature>
<evidence type="ECO:0000313" key="7">
    <source>
        <dbReference type="EMBL" id="PIP33352.1"/>
    </source>
</evidence>
<dbReference type="Gene3D" id="2.40.30.170">
    <property type="match status" value="1"/>
</dbReference>
<dbReference type="InterPro" id="IPR006143">
    <property type="entry name" value="RND_pump_MFP"/>
</dbReference>
<dbReference type="Gene3D" id="2.40.50.100">
    <property type="match status" value="2"/>
</dbReference>
<evidence type="ECO:0000256" key="5">
    <source>
        <dbReference type="SAM" id="Phobius"/>
    </source>
</evidence>
<dbReference type="PANTHER" id="PTHR32347:SF23">
    <property type="entry name" value="BLL5650 PROTEIN"/>
    <property type="match status" value="1"/>
</dbReference>
<dbReference type="PANTHER" id="PTHR32347">
    <property type="entry name" value="EFFLUX SYSTEM COMPONENT YKNX-RELATED"/>
    <property type="match status" value="1"/>
</dbReference>
<dbReference type="NCBIfam" id="TIGR01730">
    <property type="entry name" value="RND_mfp"/>
    <property type="match status" value="1"/>
</dbReference>
<keyword evidence="5" id="KW-0472">Membrane</keyword>
<dbReference type="Gene3D" id="2.40.420.20">
    <property type="match status" value="1"/>
</dbReference>
<reference evidence="7 8" key="1">
    <citation type="submission" date="2017-09" db="EMBL/GenBank/DDBJ databases">
        <title>Depth-based differentiation of microbial function through sediment-hosted aquifers and enrichment of novel symbionts in the deep terrestrial subsurface.</title>
        <authorList>
            <person name="Probst A.J."/>
            <person name="Ladd B."/>
            <person name="Jarett J.K."/>
            <person name="Geller-Mcgrath D.E."/>
            <person name="Sieber C.M."/>
            <person name="Emerson J.B."/>
            <person name="Anantharaman K."/>
            <person name="Thomas B.C."/>
            <person name="Malmstrom R."/>
            <person name="Stieglmeier M."/>
            <person name="Klingl A."/>
            <person name="Woyke T."/>
            <person name="Ryan C.M."/>
            <person name="Banfield J.F."/>
        </authorList>
    </citation>
    <scope>NUCLEOTIDE SEQUENCE [LARGE SCALE GENOMIC DNA]</scope>
    <source>
        <strain evidence="7">CG23_combo_of_CG06-09_8_20_14_all_49_15</strain>
    </source>
</reference>
<dbReference type="AlphaFoldDB" id="A0A2G9ZJL9"/>
<dbReference type="GO" id="GO:0030313">
    <property type="term" value="C:cell envelope"/>
    <property type="evidence" value="ECO:0007669"/>
    <property type="project" value="UniProtKB-SubCell"/>
</dbReference>
<keyword evidence="5" id="KW-1133">Transmembrane helix</keyword>
<evidence type="ECO:0000256" key="1">
    <source>
        <dbReference type="ARBA" id="ARBA00004196"/>
    </source>
</evidence>
<comment type="similarity">
    <text evidence="2">Belongs to the membrane fusion protein (MFP) (TC 8.A.1) family.</text>
</comment>
<proteinExistence type="inferred from homology"/>
<feature type="coiled-coil region" evidence="4">
    <location>
        <begin position="385"/>
        <end position="412"/>
    </location>
</feature>
<keyword evidence="3 4" id="KW-0175">Coiled coil</keyword>
<evidence type="ECO:0000259" key="6">
    <source>
        <dbReference type="Pfam" id="PF25967"/>
    </source>
</evidence>
<keyword evidence="5" id="KW-0812">Transmembrane</keyword>
<dbReference type="GO" id="GO:0016020">
    <property type="term" value="C:membrane"/>
    <property type="evidence" value="ECO:0007669"/>
    <property type="project" value="InterPro"/>
</dbReference>
<sequence>MAMKKTIVISLGAAVLLAVIYYFSRGRETESAYTTDTARVESLVQTVSETGTVRPAQSVQLSFPLAGRLVLLPAKTGEAVVAGQVLAELDQAGLLIKEKEATAVLAGVQSELAKLAAGASSEDISVSEANLSQMEVNYQAGLKELSAIRQAGEENVAQAEKSWKDLSENNPDNITPTEQAVVKAEDNLKNTLLVDGQDFADKRQIGLNSAEARLAEINTALDKIQIIFDDEDARYLLGAQEPSLVDQAKQAKLAAAAGQGLASAKLAAAKNSRESAPAQEALDIGLALLDQTFRALNLVYQVLENSIPSAAFTALELEAYKTGISVQLTTIAQGTSALKTAEQNFKKADLIYTTNKNSAENSLKEAQAAWRAALNAAENSLASACLAANQQLAAAQSKVDNAREAAAVARANLAKIKSPARAEDLSLLAARIDQAQAGLETIRHQKQESRLAAPFAGVIKNVFFEIGEQVSAGVPIVELFSEDSFAIDLDVSETDIAKLAVGQAAIITLDAFGDDVKLVGAVAEIEPAETVLQEVIYYRTKVNFQADGQPVKSGLTANVAITTAQKDQVLLVPMRAVIQKPEGKFIRVLRAGQAVEKPVQTGLISDGGRVEIISGLSAGETVITAIKNNQ</sequence>
<dbReference type="EMBL" id="PCSD01000115">
    <property type="protein sequence ID" value="PIP33352.1"/>
    <property type="molecule type" value="Genomic_DNA"/>
</dbReference>
<feature type="transmembrane region" description="Helical" evidence="5">
    <location>
        <begin position="7"/>
        <end position="24"/>
    </location>
</feature>
<dbReference type="Pfam" id="PF25967">
    <property type="entry name" value="RND-MFP_C"/>
    <property type="match status" value="1"/>
</dbReference>
<protein>
    <recommendedName>
        <fullName evidence="6">Multidrug resistance protein MdtA-like C-terminal permuted SH3 domain-containing protein</fullName>
    </recommendedName>
</protein>
<comment type="caution">
    <text evidence="7">The sequence shown here is derived from an EMBL/GenBank/DDBJ whole genome shotgun (WGS) entry which is preliminary data.</text>
</comment>
<evidence type="ECO:0000256" key="3">
    <source>
        <dbReference type="ARBA" id="ARBA00023054"/>
    </source>
</evidence>
<name>A0A2G9ZJL9_9BACT</name>
<dbReference type="InterPro" id="IPR058627">
    <property type="entry name" value="MdtA-like_C"/>
</dbReference>
<evidence type="ECO:0000256" key="2">
    <source>
        <dbReference type="ARBA" id="ARBA00009477"/>
    </source>
</evidence>
<organism evidence="7 8">
    <name type="scientific">Candidatus Falkowbacteria bacterium CG23_combo_of_CG06-09_8_20_14_all_49_15</name>
    <dbReference type="NCBI Taxonomy" id="1974572"/>
    <lineage>
        <taxon>Bacteria</taxon>
        <taxon>Candidatus Falkowiibacteriota</taxon>
    </lineage>
</organism>
<accession>A0A2G9ZJL9</accession>
<dbReference type="GO" id="GO:0022857">
    <property type="term" value="F:transmembrane transporter activity"/>
    <property type="evidence" value="ECO:0007669"/>
    <property type="project" value="InterPro"/>
</dbReference>
<gene>
    <name evidence="7" type="ORF">COX22_04850</name>
</gene>
<evidence type="ECO:0000313" key="8">
    <source>
        <dbReference type="Proteomes" id="UP000230729"/>
    </source>
</evidence>
<dbReference type="SUPFAM" id="SSF111369">
    <property type="entry name" value="HlyD-like secretion proteins"/>
    <property type="match status" value="1"/>
</dbReference>
<dbReference type="InterPro" id="IPR050465">
    <property type="entry name" value="UPF0194_transport"/>
</dbReference>
<comment type="subcellular location">
    <subcellularLocation>
        <location evidence="1">Cell envelope</location>
    </subcellularLocation>
</comment>
<evidence type="ECO:0000256" key="4">
    <source>
        <dbReference type="SAM" id="Coils"/>
    </source>
</evidence>